<keyword evidence="10" id="KW-0653">Protein transport</keyword>
<dbReference type="KEGG" id="hba:Hbal_1455"/>
<dbReference type="STRING" id="582402.Hbal_1455"/>
<dbReference type="Gene3D" id="1.20.81.30">
    <property type="entry name" value="Type II secretion system (T2SS), domain F"/>
    <property type="match status" value="2"/>
</dbReference>
<organism evidence="17 18">
    <name type="scientific">Hirschia baltica (strain ATCC 49814 / DSM 5838 / IFAM 1418)</name>
    <dbReference type="NCBI Taxonomy" id="582402"/>
    <lineage>
        <taxon>Bacteria</taxon>
        <taxon>Pseudomonadati</taxon>
        <taxon>Pseudomonadota</taxon>
        <taxon>Alphaproteobacteria</taxon>
        <taxon>Hyphomonadales</taxon>
        <taxon>Hyphomonadaceae</taxon>
        <taxon>Hirschia</taxon>
    </lineage>
</organism>
<keyword evidence="11 15" id="KW-1133">Transmembrane helix</keyword>
<feature type="transmembrane region" description="Helical" evidence="15">
    <location>
        <begin position="372"/>
        <end position="393"/>
    </location>
</feature>
<keyword evidence="5" id="KW-1003">Cell membrane</keyword>
<dbReference type="InterPro" id="IPR018076">
    <property type="entry name" value="T2SS_GspF_dom"/>
</dbReference>
<evidence type="ECO:0000256" key="15">
    <source>
        <dbReference type="SAM" id="Phobius"/>
    </source>
</evidence>
<feature type="transmembrane region" description="Helical" evidence="15">
    <location>
        <begin position="218"/>
        <end position="237"/>
    </location>
</feature>
<dbReference type="Proteomes" id="UP000002745">
    <property type="component" value="Chromosome"/>
</dbReference>
<comment type="similarity">
    <text evidence="3 14">Belongs to the GSP F family.</text>
</comment>
<name>C6XJ49_HIRBI</name>
<dbReference type="PROSITE" id="PS00874">
    <property type="entry name" value="T2SP_F"/>
    <property type="match status" value="1"/>
</dbReference>
<evidence type="ECO:0000256" key="3">
    <source>
        <dbReference type="ARBA" id="ARBA00005745"/>
    </source>
</evidence>
<evidence type="ECO:0000313" key="17">
    <source>
        <dbReference type="EMBL" id="ACT59144.1"/>
    </source>
</evidence>
<keyword evidence="4 14" id="KW-0813">Transport</keyword>
<comment type="subcellular location">
    <subcellularLocation>
        <location evidence="2 14">Cell inner membrane</location>
        <topology evidence="2 14">Multi-pass membrane protein</topology>
    </subcellularLocation>
</comment>
<evidence type="ECO:0000259" key="16">
    <source>
        <dbReference type="Pfam" id="PF00482"/>
    </source>
</evidence>
<dbReference type="PRINTS" id="PR00812">
    <property type="entry name" value="BCTERIALGSPF"/>
</dbReference>
<dbReference type="eggNOG" id="COG1459">
    <property type="taxonomic scope" value="Bacteria"/>
</dbReference>
<comment type="function">
    <text evidence="1">Component of the type II secretion system inner membrane complex required for the energy-dependent secretion of extracellular factors such as proteases and toxins from the periplasm.</text>
</comment>
<evidence type="ECO:0000256" key="13">
    <source>
        <dbReference type="ARBA" id="ARBA00030750"/>
    </source>
</evidence>
<dbReference type="GO" id="GO:0015627">
    <property type="term" value="C:type II protein secretion system complex"/>
    <property type="evidence" value="ECO:0007669"/>
    <property type="project" value="InterPro"/>
</dbReference>
<keyword evidence="8" id="KW-0479">Metal-binding</keyword>
<proteinExistence type="inferred from homology"/>
<dbReference type="GO" id="GO:0015628">
    <property type="term" value="P:protein secretion by the type II secretion system"/>
    <property type="evidence" value="ECO:0007669"/>
    <property type="project" value="InterPro"/>
</dbReference>
<dbReference type="InterPro" id="IPR003004">
    <property type="entry name" value="GspF/PilC"/>
</dbReference>
<evidence type="ECO:0000256" key="5">
    <source>
        <dbReference type="ARBA" id="ARBA00022475"/>
    </source>
</evidence>
<evidence type="ECO:0000256" key="12">
    <source>
        <dbReference type="ARBA" id="ARBA00023136"/>
    </source>
</evidence>
<keyword evidence="9" id="KW-0106">Calcium</keyword>
<keyword evidence="6" id="KW-0997">Cell inner membrane</keyword>
<dbReference type="FunFam" id="1.20.81.30:FF:000001">
    <property type="entry name" value="Type II secretion system protein F"/>
    <property type="match status" value="2"/>
</dbReference>
<evidence type="ECO:0000256" key="4">
    <source>
        <dbReference type="ARBA" id="ARBA00022448"/>
    </source>
</evidence>
<dbReference type="PANTHER" id="PTHR30012">
    <property type="entry name" value="GENERAL SECRETION PATHWAY PROTEIN"/>
    <property type="match status" value="1"/>
</dbReference>
<feature type="domain" description="Type II secretion system protein GspF" evidence="16">
    <location>
        <begin position="67"/>
        <end position="189"/>
    </location>
</feature>
<dbReference type="HOGENOM" id="CLU_035032_0_1_5"/>
<dbReference type="Pfam" id="PF00482">
    <property type="entry name" value="T2SSF"/>
    <property type="match status" value="2"/>
</dbReference>
<keyword evidence="18" id="KW-1185">Reference proteome</keyword>
<sequence>MAAFEYQALDAHGKKQKGVISADTLKSARRELRRQGLTPVNVETSKAKAQKETRGQKLSIKDNVLLTRQLAMLISSGTPVEEALAAVGDTSRKNAVRSVLADVRSNVVEGQPLSDAMSSQSSAFPPLYTSIVAAGESAGALDAVMARLADYQEKSEEMRGKVVSALIYPMVVAVVALMVVVALLVFVVPRVVEQFDTMGQKLPLLTQIMVNISEFLQAYGLVLFGACAVGVFVLGHMSKVDAVKRRLDSLVLGLPIIGEVVRSVAAARFARTFATLASSGAPVLDCLRASRETTPNLILRDAVEKVIEDVREGGSLSQSMARTGAFPPLVTHMAAGGEASGDLGAMFDKGAEYLERDFEKTSGVALGLLEPLITVVMGGLVMLIILAIMLPILQLNSGALI</sequence>
<feature type="transmembrane region" description="Helical" evidence="15">
    <location>
        <begin position="165"/>
        <end position="188"/>
    </location>
</feature>
<evidence type="ECO:0000256" key="8">
    <source>
        <dbReference type="ARBA" id="ARBA00022723"/>
    </source>
</evidence>
<dbReference type="InterPro" id="IPR011850">
    <property type="entry name" value="T2SS_GspF"/>
</dbReference>
<feature type="domain" description="Type II secretion system protein GspF" evidence="16">
    <location>
        <begin position="269"/>
        <end position="391"/>
    </location>
</feature>
<evidence type="ECO:0000256" key="1">
    <source>
        <dbReference type="ARBA" id="ARBA00002684"/>
    </source>
</evidence>
<dbReference type="PANTHER" id="PTHR30012:SF0">
    <property type="entry name" value="TYPE II SECRETION SYSTEM PROTEIN F-RELATED"/>
    <property type="match status" value="1"/>
</dbReference>
<dbReference type="GO" id="GO:0046872">
    <property type="term" value="F:metal ion binding"/>
    <property type="evidence" value="ECO:0007669"/>
    <property type="project" value="UniProtKB-KW"/>
</dbReference>
<dbReference type="NCBIfam" id="TIGR02120">
    <property type="entry name" value="GspF"/>
    <property type="match status" value="1"/>
</dbReference>
<evidence type="ECO:0000256" key="10">
    <source>
        <dbReference type="ARBA" id="ARBA00022927"/>
    </source>
</evidence>
<dbReference type="AlphaFoldDB" id="C6XJ49"/>
<protein>
    <recommendedName>
        <fullName evidence="13">General secretion pathway protein F</fullName>
    </recommendedName>
</protein>
<dbReference type="EMBL" id="CP001678">
    <property type="protein sequence ID" value="ACT59144.1"/>
    <property type="molecule type" value="Genomic_DNA"/>
</dbReference>
<reference evidence="18" key="1">
    <citation type="journal article" date="2011" name="J. Bacteriol.">
        <title>Genome sequences of eight morphologically diverse alphaproteobacteria.</title>
        <authorList>
            <consortium name="US DOE Joint Genome Institute"/>
            <person name="Brown P.J."/>
            <person name="Kysela D.T."/>
            <person name="Buechlein A."/>
            <person name="Hemmerich C."/>
            <person name="Brun Y.V."/>
        </authorList>
    </citation>
    <scope>NUCLEOTIDE SEQUENCE [LARGE SCALE GENOMIC DNA]</scope>
    <source>
        <strain evidence="18">ATCC 49814 / DSM 5838 / IFAM 1418</strain>
    </source>
</reference>
<evidence type="ECO:0000256" key="11">
    <source>
        <dbReference type="ARBA" id="ARBA00022989"/>
    </source>
</evidence>
<evidence type="ECO:0000256" key="14">
    <source>
        <dbReference type="RuleBase" id="RU003923"/>
    </source>
</evidence>
<dbReference type="InterPro" id="IPR001992">
    <property type="entry name" value="T2SS_GspF/T4SS_PilC_CS"/>
</dbReference>
<evidence type="ECO:0000256" key="2">
    <source>
        <dbReference type="ARBA" id="ARBA00004429"/>
    </source>
</evidence>
<dbReference type="OrthoDB" id="9805682at2"/>
<dbReference type="GO" id="GO:0005886">
    <property type="term" value="C:plasma membrane"/>
    <property type="evidence" value="ECO:0007669"/>
    <property type="project" value="UniProtKB-SubCell"/>
</dbReference>
<keyword evidence="7 14" id="KW-0812">Transmembrane</keyword>
<accession>C6XJ49</accession>
<gene>
    <name evidence="17" type="ordered locus">Hbal_1455</name>
</gene>
<evidence type="ECO:0000256" key="6">
    <source>
        <dbReference type="ARBA" id="ARBA00022519"/>
    </source>
</evidence>
<keyword evidence="12 15" id="KW-0472">Membrane</keyword>
<evidence type="ECO:0000313" key="18">
    <source>
        <dbReference type="Proteomes" id="UP000002745"/>
    </source>
</evidence>
<evidence type="ECO:0000256" key="7">
    <source>
        <dbReference type="ARBA" id="ARBA00022692"/>
    </source>
</evidence>
<evidence type="ECO:0000256" key="9">
    <source>
        <dbReference type="ARBA" id="ARBA00022837"/>
    </source>
</evidence>
<dbReference type="InterPro" id="IPR042094">
    <property type="entry name" value="T2SS_GspF_sf"/>
</dbReference>
<dbReference type="RefSeq" id="WP_015827294.1">
    <property type="nucleotide sequence ID" value="NC_012982.1"/>
</dbReference>